<evidence type="ECO:0000313" key="1">
    <source>
        <dbReference type="EMBL" id="MUV02909.1"/>
    </source>
</evidence>
<sequence>MIKTVELIGKLNFIRDFWNHYVLEYQFCQKKIRFDDDIKTNYIGIIFGYFDDTFDLLSFSKSNTQPNFSYQISLLQTIYVQQDFIEQMLYIFKCRKDGDLIDKSKLKVNSNYSINREIRNELIGHPIRMNKGQLISASLFGYDTTSFTISYSRYHKENNHNFEHKKEEVSDILRRHSNFINEYFDIIIQKVKTILEAFEKNLDDVKRFLNNKNFESLINILSIKYESIFDYNYNYEPNNLKLIYSNREKHLRYKNLIDKFYFDLVESLTEKIESTKHLQTWQYISKQETFVEPYGSILKFIDIEPESTNKIKRSYQYELSKLANRDFDSFNFNSEILKSNFSENKLVIDELNHMKNHFNNEIEYYCSYYLLYKTIKANS</sequence>
<accession>A0A6N8H8I4</accession>
<gene>
    <name evidence="1" type="ORF">GN157_04230</name>
</gene>
<organism evidence="1 2">
    <name type="scientific">Flavobacterium rakeshii</name>
    <dbReference type="NCBI Taxonomy" id="1038845"/>
    <lineage>
        <taxon>Bacteria</taxon>
        <taxon>Pseudomonadati</taxon>
        <taxon>Bacteroidota</taxon>
        <taxon>Flavobacteriia</taxon>
        <taxon>Flavobacteriales</taxon>
        <taxon>Flavobacteriaceae</taxon>
        <taxon>Flavobacterium</taxon>
    </lineage>
</organism>
<dbReference type="RefSeq" id="WP_157481866.1">
    <property type="nucleotide sequence ID" value="NZ_WOWP01000013.1"/>
</dbReference>
<dbReference type="Proteomes" id="UP000433945">
    <property type="component" value="Unassembled WGS sequence"/>
</dbReference>
<protein>
    <submittedName>
        <fullName evidence="1">Uncharacterized protein</fullName>
    </submittedName>
</protein>
<dbReference type="EMBL" id="WOWP01000013">
    <property type="protein sequence ID" value="MUV02909.1"/>
    <property type="molecule type" value="Genomic_DNA"/>
</dbReference>
<name>A0A6N8H8I4_9FLAO</name>
<keyword evidence="2" id="KW-1185">Reference proteome</keyword>
<proteinExistence type="predicted"/>
<reference evidence="1 2" key="1">
    <citation type="submission" date="2019-12" db="EMBL/GenBank/DDBJ databases">
        <authorList>
            <person name="Sun J.-Q."/>
        </authorList>
    </citation>
    <scope>NUCLEOTIDE SEQUENCE [LARGE SCALE GENOMIC DNA]</scope>
    <source>
        <strain evidence="1 2">JCM 17928</strain>
    </source>
</reference>
<evidence type="ECO:0000313" key="2">
    <source>
        <dbReference type="Proteomes" id="UP000433945"/>
    </source>
</evidence>
<dbReference type="AlphaFoldDB" id="A0A6N8H8I4"/>
<dbReference type="OrthoDB" id="1350548at2"/>
<comment type="caution">
    <text evidence="1">The sequence shown here is derived from an EMBL/GenBank/DDBJ whole genome shotgun (WGS) entry which is preliminary data.</text>
</comment>